<sequence>MAASVFAIGLTTVIVQILDSRSSEPNLDNVTVRIERRVDVTRPWVFPAGSKDLSTAPAGEGSCSNKGADWLLRSGALEQDQNIVDVILVSDNDGTVVIKDVTPAEVVDQDPAAGTSKTICAGGGPNVLAFDLDLRRGSAMLEEALPVPDQLGYYELTEGEAKVFSIRAIAHDGSYKWKARLTLSRGEQDRIIQINDKGKPFLVTS</sequence>
<organism evidence="1 2">
    <name type="scientific">Microlunatus aurantiacus</name>
    <dbReference type="NCBI Taxonomy" id="446786"/>
    <lineage>
        <taxon>Bacteria</taxon>
        <taxon>Bacillati</taxon>
        <taxon>Actinomycetota</taxon>
        <taxon>Actinomycetes</taxon>
        <taxon>Propionibacteriales</taxon>
        <taxon>Propionibacteriaceae</taxon>
        <taxon>Microlunatus</taxon>
    </lineage>
</organism>
<evidence type="ECO:0000313" key="2">
    <source>
        <dbReference type="Proteomes" id="UP001500051"/>
    </source>
</evidence>
<dbReference type="Proteomes" id="UP001500051">
    <property type="component" value="Unassembled WGS sequence"/>
</dbReference>
<reference evidence="2" key="1">
    <citation type="journal article" date="2019" name="Int. J. Syst. Evol. Microbiol.">
        <title>The Global Catalogue of Microorganisms (GCM) 10K type strain sequencing project: providing services to taxonomists for standard genome sequencing and annotation.</title>
        <authorList>
            <consortium name="The Broad Institute Genomics Platform"/>
            <consortium name="The Broad Institute Genome Sequencing Center for Infectious Disease"/>
            <person name="Wu L."/>
            <person name="Ma J."/>
        </authorList>
    </citation>
    <scope>NUCLEOTIDE SEQUENCE [LARGE SCALE GENOMIC DNA]</scope>
    <source>
        <strain evidence="2">JCM 16548</strain>
    </source>
</reference>
<comment type="caution">
    <text evidence="1">The sequence shown here is derived from an EMBL/GenBank/DDBJ whole genome shotgun (WGS) entry which is preliminary data.</text>
</comment>
<proteinExistence type="predicted"/>
<evidence type="ECO:0000313" key="1">
    <source>
        <dbReference type="EMBL" id="GAA3719401.1"/>
    </source>
</evidence>
<gene>
    <name evidence="1" type="ORF">GCM10022204_44450</name>
</gene>
<accession>A0ABP7EJX2</accession>
<keyword evidence="2" id="KW-1185">Reference proteome</keyword>
<name>A0ABP7EJX2_9ACTN</name>
<dbReference type="EMBL" id="BAAAYX010000031">
    <property type="protein sequence ID" value="GAA3719401.1"/>
    <property type="molecule type" value="Genomic_DNA"/>
</dbReference>
<protein>
    <submittedName>
        <fullName evidence="1">Uncharacterized protein</fullName>
    </submittedName>
</protein>